<dbReference type="EMBL" id="MLJW01006135">
    <property type="protein sequence ID" value="OIQ67123.1"/>
    <property type="molecule type" value="Genomic_DNA"/>
</dbReference>
<proteinExistence type="predicted"/>
<sequence>MHSNNFIFSANLRVIASQAMLHLRSPMNTDPDPVDLPILGDIAALTARAKAEFERLIREHRGYGVGDTVQHSYERSLGSNARKFRVLGFAADPDLDVVILLAPLKKNGEASVRVTRQSIFADMTLVSDVATEAA</sequence>
<gene>
    <name evidence="1" type="ORF">GALL_513000</name>
</gene>
<protein>
    <submittedName>
        <fullName evidence="1">Uncharacterized protein</fullName>
    </submittedName>
</protein>
<name>A0A1J5PPA4_9ZZZZ</name>
<accession>A0A1J5PPA4</accession>
<organism evidence="1">
    <name type="scientific">mine drainage metagenome</name>
    <dbReference type="NCBI Taxonomy" id="410659"/>
    <lineage>
        <taxon>unclassified sequences</taxon>
        <taxon>metagenomes</taxon>
        <taxon>ecological metagenomes</taxon>
    </lineage>
</organism>
<comment type="caution">
    <text evidence="1">The sequence shown here is derived from an EMBL/GenBank/DDBJ whole genome shotgun (WGS) entry which is preliminary data.</text>
</comment>
<evidence type="ECO:0000313" key="1">
    <source>
        <dbReference type="EMBL" id="OIQ67123.1"/>
    </source>
</evidence>
<reference evidence="1" key="1">
    <citation type="submission" date="2016-10" db="EMBL/GenBank/DDBJ databases">
        <title>Sequence of Gallionella enrichment culture.</title>
        <authorList>
            <person name="Poehlein A."/>
            <person name="Muehling M."/>
            <person name="Daniel R."/>
        </authorList>
    </citation>
    <scope>NUCLEOTIDE SEQUENCE</scope>
</reference>
<dbReference type="AlphaFoldDB" id="A0A1J5PPA4"/>